<dbReference type="Proteomes" id="UP001055172">
    <property type="component" value="Unassembled WGS sequence"/>
</dbReference>
<evidence type="ECO:0000313" key="2">
    <source>
        <dbReference type="Proteomes" id="UP001055172"/>
    </source>
</evidence>
<comment type="caution">
    <text evidence="1">The sequence shown here is derived from an EMBL/GenBank/DDBJ whole genome shotgun (WGS) entry which is preliminary data.</text>
</comment>
<dbReference type="AlphaFoldDB" id="A0AA37GZV3"/>
<accession>A0AA37GZV3</accession>
<keyword evidence="2" id="KW-1185">Reference proteome</keyword>
<name>A0AA37GZV3_9PEZI</name>
<sequence length="191" mass="20978">MAAVKVRLWHDLLQPSQPSVFQRPAGAVVGDVQIEVQRFHVAFLASAAEQLQEEHGRLLAEAVQMEAGRAKKQEFQDAVATIITHSRTKSPQKNGPEDESIVTHKARVLGMLKSAAELTQDILSAIAPTTSSSTTIQDASSPLSFTFFKWINIGVCIGRRVFSLCRDITHADRERLAFDYDGEAKFACQAA</sequence>
<dbReference type="EMBL" id="BPPX01000053">
    <property type="protein sequence ID" value="GJC90408.1"/>
    <property type="molecule type" value="Genomic_DNA"/>
</dbReference>
<organism evidence="1 2">
    <name type="scientific">Colletotrichum liriopes</name>
    <dbReference type="NCBI Taxonomy" id="708192"/>
    <lineage>
        <taxon>Eukaryota</taxon>
        <taxon>Fungi</taxon>
        <taxon>Dikarya</taxon>
        <taxon>Ascomycota</taxon>
        <taxon>Pezizomycotina</taxon>
        <taxon>Sordariomycetes</taxon>
        <taxon>Hypocreomycetidae</taxon>
        <taxon>Glomerellales</taxon>
        <taxon>Glomerellaceae</taxon>
        <taxon>Colletotrichum</taxon>
        <taxon>Colletotrichum spaethianum species complex</taxon>
    </lineage>
</organism>
<protein>
    <submittedName>
        <fullName evidence="1">Uncharacterized protein</fullName>
    </submittedName>
</protein>
<evidence type="ECO:0000313" key="1">
    <source>
        <dbReference type="EMBL" id="GJC90408.1"/>
    </source>
</evidence>
<reference evidence="1 2" key="1">
    <citation type="submission" date="2021-07" db="EMBL/GenBank/DDBJ databases">
        <title>Genome data of Colletotrichum spaethianum.</title>
        <authorList>
            <person name="Utami Y.D."/>
            <person name="Hiruma K."/>
        </authorList>
    </citation>
    <scope>NUCLEOTIDE SEQUENCE [LARGE SCALE GENOMIC DNA]</scope>
    <source>
        <strain evidence="1 2">MAFF 242679</strain>
    </source>
</reference>
<gene>
    <name evidence="1" type="ORF">ColLi_13246</name>
</gene>
<proteinExistence type="predicted"/>